<dbReference type="EMBL" id="DRZM01000153">
    <property type="protein sequence ID" value="HHP05098.1"/>
    <property type="molecule type" value="Genomic_DNA"/>
</dbReference>
<name>A0A7C1TAD5_THEPE</name>
<evidence type="ECO:0000313" key="1">
    <source>
        <dbReference type="EMBL" id="HEB48662.1"/>
    </source>
</evidence>
<accession>A0A7C1TAD5</accession>
<comment type="caution">
    <text evidence="1">The sequence shown here is derived from an EMBL/GenBank/DDBJ whole genome shotgun (WGS) entry which is preliminary data.</text>
</comment>
<reference evidence="1" key="1">
    <citation type="journal article" date="2020" name="mSystems">
        <title>Genome- and Community-Level Interaction Insights into Carbon Utilization and Element Cycling Functions of Hydrothermarchaeota in Hydrothermal Sediment.</title>
        <authorList>
            <person name="Zhou Z."/>
            <person name="Liu Y."/>
            <person name="Xu W."/>
            <person name="Pan J."/>
            <person name="Luo Z.H."/>
            <person name="Li M."/>
        </authorList>
    </citation>
    <scope>NUCLEOTIDE SEQUENCE [LARGE SCALE GENOMIC DNA]</scope>
    <source>
        <strain evidence="2">SpSt-1125</strain>
        <strain evidence="1">SpSt-25</strain>
    </source>
</reference>
<organism evidence="1">
    <name type="scientific">Thermofilum pendens</name>
    <dbReference type="NCBI Taxonomy" id="2269"/>
    <lineage>
        <taxon>Archaea</taxon>
        <taxon>Thermoproteota</taxon>
        <taxon>Thermoprotei</taxon>
        <taxon>Thermofilales</taxon>
        <taxon>Thermofilaceae</taxon>
        <taxon>Thermofilum</taxon>
    </lineage>
</organism>
<dbReference type="AlphaFoldDB" id="A0A7C1TAD5"/>
<protein>
    <submittedName>
        <fullName evidence="1">Uncharacterized protein</fullName>
    </submittedName>
</protein>
<dbReference type="EMBL" id="DSKP01000087">
    <property type="protein sequence ID" value="HEB48662.1"/>
    <property type="molecule type" value="Genomic_DNA"/>
</dbReference>
<sequence length="132" mass="14985">MAPRIKVEDTLPSGERVSISIEGMDISEERVLYLLRTLRELRVSSALEVEEDKVSEEVTLKEKVWRVIIENFGDGTWFSLRDLHNVASKQIPGLKITTISTYVSRLVGEGRLVKKGSKPNTRYRVKSVLAEL</sequence>
<gene>
    <name evidence="2" type="ORF">ENM88_05035</name>
    <name evidence="1" type="ORF">ENP77_02565</name>
</gene>
<proteinExistence type="predicted"/>
<evidence type="ECO:0000313" key="2">
    <source>
        <dbReference type="EMBL" id="HHP05098.1"/>
    </source>
</evidence>